<name>A0A3B0ZVA0_9ZZZZ</name>
<dbReference type="Gene3D" id="3.60.40.10">
    <property type="entry name" value="PPM-type phosphatase domain"/>
    <property type="match status" value="1"/>
</dbReference>
<organism evidence="3">
    <name type="scientific">hydrothermal vent metagenome</name>
    <dbReference type="NCBI Taxonomy" id="652676"/>
    <lineage>
        <taxon>unclassified sequences</taxon>
        <taxon>metagenomes</taxon>
        <taxon>ecological metagenomes</taxon>
    </lineage>
</organism>
<dbReference type="InterPro" id="IPR001789">
    <property type="entry name" value="Sig_transdc_resp-reg_receiver"/>
</dbReference>
<dbReference type="SUPFAM" id="SSF52172">
    <property type="entry name" value="CheY-like"/>
    <property type="match status" value="1"/>
</dbReference>
<dbReference type="Pfam" id="PF00072">
    <property type="entry name" value="Response_reg"/>
    <property type="match status" value="1"/>
</dbReference>
<protein>
    <submittedName>
        <fullName evidence="3">Serine phosphatase RsbU, regulator of sigma subunit</fullName>
    </submittedName>
</protein>
<dbReference type="PANTHER" id="PTHR43156">
    <property type="entry name" value="STAGE II SPORULATION PROTEIN E-RELATED"/>
    <property type="match status" value="1"/>
</dbReference>
<dbReference type="InterPro" id="IPR052016">
    <property type="entry name" value="Bact_Sigma-Reg"/>
</dbReference>
<dbReference type="PANTHER" id="PTHR43156:SF2">
    <property type="entry name" value="STAGE II SPORULATION PROTEIN E"/>
    <property type="match status" value="1"/>
</dbReference>
<dbReference type="Gene3D" id="3.30.565.10">
    <property type="entry name" value="Histidine kinase-like ATPase, C-terminal domain"/>
    <property type="match status" value="1"/>
</dbReference>
<reference evidence="3" key="1">
    <citation type="submission" date="2018-06" db="EMBL/GenBank/DDBJ databases">
        <authorList>
            <person name="Zhirakovskaya E."/>
        </authorList>
    </citation>
    <scope>NUCLEOTIDE SEQUENCE</scope>
</reference>
<dbReference type="Pfam" id="PF07228">
    <property type="entry name" value="SpoIIE"/>
    <property type="match status" value="1"/>
</dbReference>
<dbReference type="GO" id="GO:0000160">
    <property type="term" value="P:phosphorelay signal transduction system"/>
    <property type="evidence" value="ECO:0007669"/>
    <property type="project" value="InterPro"/>
</dbReference>
<proteinExistence type="predicted"/>
<dbReference type="PROSITE" id="PS50110">
    <property type="entry name" value="RESPONSE_REGULATORY"/>
    <property type="match status" value="1"/>
</dbReference>
<dbReference type="CDD" id="cd16936">
    <property type="entry name" value="HATPase_RsbW-like"/>
    <property type="match status" value="1"/>
</dbReference>
<evidence type="ECO:0000259" key="2">
    <source>
        <dbReference type="PROSITE" id="PS50110"/>
    </source>
</evidence>
<accession>A0A3B0ZVA0</accession>
<sequence>MSNTAENLSIDNVIFKGKALIVDDEPTNRLILQAHLSKQGYDIISAVNGVEAVEKFTQESPDIIFMDVMMPEMDGYEATLRIKSLCGDRFVPVIFLTAITDEDELAKCVAAGGDDFLTKPFSHILLKAKVDALERVRDLHREITKHHAQILHDEEVAEQLFSDVVMADNVELDKLHVMLRPAVTFSGDILMSARSPSGELYIILGDFTGHGLVAAIGALPTAEVFRAMTKKGFSLSKILKELNRKLEYLLPSDKFLAVGAISIAADVQSAKVWNGGIPSILHLNSKHEILNRFQATHLALGILDEVDDEKTLHVDLKEGDALVMYTDGVIEACDTNKKMYGEERFEKNLLNSSTDDILINIEKDLISFTGGHVQDDDISMVVIPCTTKLIVDEKEYSVKVIDPDYEHDENSVIHFPASTDANISLEWQWEFNVHSASLKKVDPIPVLLSQIQELEDIHAHRQNLFLIFSELFNNALDHGVLKLDSKMKADPDGFTEYLEQREQRLDKLIDANIEISLEKFTFDNDEYLKIRMKDSGNGFVIDGSVQNLDVNSKLSGRGINLVKELCYYVEYKGKGNEVEVVYQFS</sequence>
<dbReference type="InterPro" id="IPR001932">
    <property type="entry name" value="PPM-type_phosphatase-like_dom"/>
</dbReference>
<dbReference type="SMART" id="SM00448">
    <property type="entry name" value="REC"/>
    <property type="match status" value="1"/>
</dbReference>
<dbReference type="InterPro" id="IPR011006">
    <property type="entry name" value="CheY-like_superfamily"/>
</dbReference>
<gene>
    <name evidence="3" type="ORF">MNBD_GAMMA23-1448</name>
</gene>
<dbReference type="AlphaFoldDB" id="A0A3B0ZVA0"/>
<evidence type="ECO:0000256" key="1">
    <source>
        <dbReference type="ARBA" id="ARBA00022801"/>
    </source>
</evidence>
<dbReference type="InterPro" id="IPR036457">
    <property type="entry name" value="PPM-type-like_dom_sf"/>
</dbReference>
<keyword evidence="1" id="KW-0378">Hydrolase</keyword>
<feature type="domain" description="Response regulatory" evidence="2">
    <location>
        <begin position="18"/>
        <end position="134"/>
    </location>
</feature>
<dbReference type="InterPro" id="IPR036890">
    <property type="entry name" value="HATPase_C_sf"/>
</dbReference>
<dbReference type="Gene3D" id="3.40.50.2300">
    <property type="match status" value="1"/>
</dbReference>
<dbReference type="GO" id="GO:0016791">
    <property type="term" value="F:phosphatase activity"/>
    <property type="evidence" value="ECO:0007669"/>
    <property type="project" value="TreeGrafter"/>
</dbReference>
<evidence type="ECO:0000313" key="3">
    <source>
        <dbReference type="EMBL" id="VAW91277.1"/>
    </source>
</evidence>
<dbReference type="SMART" id="SM00331">
    <property type="entry name" value="PP2C_SIG"/>
    <property type="match status" value="1"/>
</dbReference>
<dbReference type="EMBL" id="UOFT01000008">
    <property type="protein sequence ID" value="VAW91277.1"/>
    <property type="molecule type" value="Genomic_DNA"/>
</dbReference>